<gene>
    <name evidence="4" type="primary">LOC104754436</name>
</gene>
<protein>
    <submittedName>
        <fullName evidence="4">Ubiquitin-conjugating enzyme E2 4-like</fullName>
    </submittedName>
</protein>
<name>A0ABM0WR10_CAMSA</name>
<dbReference type="Pfam" id="PF00179">
    <property type="entry name" value="UQ_con"/>
    <property type="match status" value="1"/>
</dbReference>
<dbReference type="PANTHER" id="PTHR24068">
    <property type="entry name" value="UBIQUITIN-CONJUGATING ENZYME E2"/>
    <property type="match status" value="1"/>
</dbReference>
<feature type="region of interest" description="Disordered" evidence="1">
    <location>
        <begin position="18"/>
        <end position="48"/>
    </location>
</feature>
<evidence type="ECO:0000313" key="3">
    <source>
        <dbReference type="Proteomes" id="UP000694864"/>
    </source>
</evidence>
<dbReference type="Proteomes" id="UP000694864">
    <property type="component" value="Chromosome 2"/>
</dbReference>
<dbReference type="InterPro" id="IPR016135">
    <property type="entry name" value="UBQ-conjugating_enzyme/RWD"/>
</dbReference>
<dbReference type="RefSeq" id="XP_010474938.1">
    <property type="nucleotide sequence ID" value="XM_010476636.1"/>
</dbReference>
<feature type="compositionally biased region" description="Polar residues" evidence="1">
    <location>
        <begin position="28"/>
        <end position="38"/>
    </location>
</feature>
<reference evidence="4" key="2">
    <citation type="submission" date="2025-08" db="UniProtKB">
        <authorList>
            <consortium name="RefSeq"/>
        </authorList>
    </citation>
    <scope>IDENTIFICATION</scope>
    <source>
        <tissue evidence="4">Leaf</tissue>
    </source>
</reference>
<evidence type="ECO:0000313" key="4">
    <source>
        <dbReference type="RefSeq" id="XP_010474938.1"/>
    </source>
</evidence>
<feature type="compositionally biased region" description="Basic and acidic residues" evidence="1">
    <location>
        <begin position="39"/>
        <end position="48"/>
    </location>
</feature>
<dbReference type="GeneID" id="104754436"/>
<accession>A0ABM0WR10</accession>
<organism evidence="3 4">
    <name type="scientific">Camelina sativa</name>
    <name type="common">False flax</name>
    <name type="synonym">Myagrum sativum</name>
    <dbReference type="NCBI Taxonomy" id="90675"/>
    <lineage>
        <taxon>Eukaryota</taxon>
        <taxon>Viridiplantae</taxon>
        <taxon>Streptophyta</taxon>
        <taxon>Embryophyta</taxon>
        <taxon>Tracheophyta</taxon>
        <taxon>Spermatophyta</taxon>
        <taxon>Magnoliopsida</taxon>
        <taxon>eudicotyledons</taxon>
        <taxon>Gunneridae</taxon>
        <taxon>Pentapetalae</taxon>
        <taxon>rosids</taxon>
        <taxon>malvids</taxon>
        <taxon>Brassicales</taxon>
        <taxon>Brassicaceae</taxon>
        <taxon>Camelineae</taxon>
        <taxon>Camelina</taxon>
    </lineage>
</organism>
<reference evidence="3" key="1">
    <citation type="journal article" date="2014" name="Nat. Commun.">
        <title>The emerging biofuel crop Camelina sativa retains a highly undifferentiated hexaploid genome structure.</title>
        <authorList>
            <person name="Kagale S."/>
            <person name="Koh C."/>
            <person name="Nixon J."/>
            <person name="Bollina V."/>
            <person name="Clarke W.E."/>
            <person name="Tuteja R."/>
            <person name="Spillane C."/>
            <person name="Robinson S.J."/>
            <person name="Links M.G."/>
            <person name="Clarke C."/>
            <person name="Higgins E.E."/>
            <person name="Huebert T."/>
            <person name="Sharpe A.G."/>
            <person name="Parkin I.A."/>
        </authorList>
    </citation>
    <scope>NUCLEOTIDE SEQUENCE [LARGE SCALE GENOMIC DNA]</scope>
    <source>
        <strain evidence="3">cv. DH55</strain>
    </source>
</reference>
<dbReference type="InterPro" id="IPR000608">
    <property type="entry name" value="UBC"/>
</dbReference>
<dbReference type="Gene3D" id="3.10.110.10">
    <property type="entry name" value="Ubiquitin Conjugating Enzyme"/>
    <property type="match status" value="1"/>
</dbReference>
<feature type="domain" description="UBC core" evidence="2">
    <location>
        <begin position="56"/>
        <end position="220"/>
    </location>
</feature>
<dbReference type="PROSITE" id="PS50127">
    <property type="entry name" value="UBC_2"/>
    <property type="match status" value="1"/>
</dbReference>
<sequence length="223" mass="25696">MPVTTRSAWLKRARELTAAGTSGFDPNASDNAPPQESPSRSREGDPLQKELRMYRARRKRLGAYIKAFRLKFEQVFRLCRLEGTIRVLDELIAEVTVDDDIFRWEATLIGPVNTPYEGGVFKISLNFPPDFPNNPPKVCFITRICHPNVLDNGGIYLRVLRADYWHPMSIVKLFKGLVEKLIEPEVNDEEQTIEYLANLYKSDRRRFEAMAREMTNQYAGRGN</sequence>
<keyword evidence="3" id="KW-1185">Reference proteome</keyword>
<evidence type="ECO:0000259" key="2">
    <source>
        <dbReference type="PROSITE" id="PS50127"/>
    </source>
</evidence>
<evidence type="ECO:0000256" key="1">
    <source>
        <dbReference type="SAM" id="MobiDB-lite"/>
    </source>
</evidence>
<dbReference type="SMART" id="SM00212">
    <property type="entry name" value="UBCc"/>
    <property type="match status" value="1"/>
</dbReference>
<proteinExistence type="predicted"/>
<dbReference type="SUPFAM" id="SSF54495">
    <property type="entry name" value="UBC-like"/>
    <property type="match status" value="1"/>
</dbReference>